<accession>A0ABY8EW24</accession>
<dbReference type="InterPro" id="IPR001214">
    <property type="entry name" value="SET_dom"/>
</dbReference>
<dbReference type="InterPro" id="IPR044570">
    <property type="entry name" value="Set1-like"/>
</dbReference>
<dbReference type="SUPFAM" id="SSF82199">
    <property type="entry name" value="SET domain"/>
    <property type="match status" value="1"/>
</dbReference>
<evidence type="ECO:0000256" key="15">
    <source>
        <dbReference type="SAM" id="MobiDB-lite"/>
    </source>
</evidence>
<dbReference type="PANTHER" id="PTHR45814:SF2">
    <property type="entry name" value="HISTONE-LYSINE N-METHYLTRANSFERASE SETD1"/>
    <property type="match status" value="1"/>
</dbReference>
<feature type="compositionally biased region" description="Basic residues" evidence="15">
    <location>
        <begin position="65"/>
        <end position="77"/>
    </location>
</feature>
<dbReference type="InterPro" id="IPR024636">
    <property type="entry name" value="SET_assoc"/>
</dbReference>
<comment type="catalytic activity">
    <reaction evidence="12">
        <text>L-lysyl(4)-[histone H3] + 3 S-adenosyl-L-methionine = N(6),N(6),N(6)-trimethyl-L-lysyl(4)-[histone H3] + 3 S-adenosyl-L-homocysteine + 3 H(+)</text>
        <dbReference type="Rhea" id="RHEA:60260"/>
        <dbReference type="Rhea" id="RHEA-COMP:15537"/>
        <dbReference type="Rhea" id="RHEA-COMP:15547"/>
        <dbReference type="ChEBI" id="CHEBI:15378"/>
        <dbReference type="ChEBI" id="CHEBI:29969"/>
        <dbReference type="ChEBI" id="CHEBI:57856"/>
        <dbReference type="ChEBI" id="CHEBI:59789"/>
        <dbReference type="ChEBI" id="CHEBI:61961"/>
        <dbReference type="EC" id="2.1.1.354"/>
    </reaction>
</comment>
<evidence type="ECO:0000256" key="14">
    <source>
        <dbReference type="ARBA" id="ARBA00049129"/>
    </source>
</evidence>
<protein>
    <recommendedName>
        <fullName evidence="4">Histone-lysine N-methyltransferase, H3 lysine-4 specific</fullName>
        <ecNumber evidence="3">2.1.1.354</ecNumber>
    </recommendedName>
    <alternativeName>
        <fullName evidence="11">SET domain-containing protein 1</fullName>
    </alternativeName>
</protein>
<dbReference type="InterPro" id="IPR024657">
    <property type="entry name" value="COMPASS_Set1_N-SET"/>
</dbReference>
<keyword evidence="10" id="KW-0539">Nucleus</keyword>
<gene>
    <name evidence="18" type="primary">SET1</name>
    <name evidence="18" type="ORF">GLX27_004310</name>
</gene>
<evidence type="ECO:0000256" key="13">
    <source>
        <dbReference type="ARBA" id="ARBA00047583"/>
    </source>
</evidence>
<feature type="domain" description="SET" evidence="16">
    <location>
        <begin position="603"/>
        <end position="720"/>
    </location>
</feature>
<name>A0ABY8EW24_MALFU</name>
<feature type="compositionally biased region" description="Basic and acidic residues" evidence="15">
    <location>
        <begin position="38"/>
        <end position="64"/>
    </location>
</feature>
<evidence type="ECO:0000313" key="19">
    <source>
        <dbReference type="Proteomes" id="UP000818624"/>
    </source>
</evidence>
<keyword evidence="19" id="KW-1185">Reference proteome</keyword>
<dbReference type="EC" id="2.1.1.354" evidence="3"/>
<comment type="subcellular location">
    <subcellularLocation>
        <location evidence="2">Chromosome</location>
    </subcellularLocation>
    <subcellularLocation>
        <location evidence="1">Nucleus</location>
    </subcellularLocation>
</comment>
<evidence type="ECO:0000256" key="3">
    <source>
        <dbReference type="ARBA" id="ARBA00012182"/>
    </source>
</evidence>
<keyword evidence="5" id="KW-0158">Chromosome</keyword>
<dbReference type="InterPro" id="IPR003616">
    <property type="entry name" value="Post-SET_dom"/>
</dbReference>
<feature type="region of interest" description="Disordered" evidence="15">
    <location>
        <begin position="1"/>
        <end position="79"/>
    </location>
</feature>
<comment type="catalytic activity">
    <reaction evidence="14">
        <text>N(6),N(6)-dimethyl-L-lysyl(4)-[histone H3] + S-adenosyl-L-methionine = N(6),N(6),N(6)-trimethyl-L-lysyl(4)-[histone H3] + S-adenosyl-L-homocysteine + H(+)</text>
        <dbReference type="Rhea" id="RHEA:60272"/>
        <dbReference type="Rhea" id="RHEA-COMP:15537"/>
        <dbReference type="Rhea" id="RHEA-COMP:15540"/>
        <dbReference type="ChEBI" id="CHEBI:15378"/>
        <dbReference type="ChEBI" id="CHEBI:57856"/>
        <dbReference type="ChEBI" id="CHEBI:59789"/>
        <dbReference type="ChEBI" id="CHEBI:61961"/>
        <dbReference type="ChEBI" id="CHEBI:61976"/>
    </reaction>
</comment>
<keyword evidence="9" id="KW-0156">Chromatin regulator</keyword>
<evidence type="ECO:0000256" key="12">
    <source>
        <dbReference type="ARBA" id="ARBA00047571"/>
    </source>
</evidence>
<feature type="region of interest" description="Disordered" evidence="15">
    <location>
        <begin position="545"/>
        <end position="567"/>
    </location>
</feature>
<evidence type="ECO:0000256" key="1">
    <source>
        <dbReference type="ARBA" id="ARBA00004123"/>
    </source>
</evidence>
<dbReference type="GO" id="GO:0032259">
    <property type="term" value="P:methylation"/>
    <property type="evidence" value="ECO:0007669"/>
    <property type="project" value="UniProtKB-KW"/>
</dbReference>
<evidence type="ECO:0000313" key="18">
    <source>
        <dbReference type="EMBL" id="WFD49626.1"/>
    </source>
</evidence>
<reference evidence="18 19" key="1">
    <citation type="journal article" date="2020" name="Elife">
        <title>Loss of centromere function drives karyotype evolution in closely related Malassezia species.</title>
        <authorList>
            <person name="Sankaranarayanan S.R."/>
            <person name="Ianiri G."/>
            <person name="Coelho M.A."/>
            <person name="Reza M.H."/>
            <person name="Thimmappa B.C."/>
            <person name="Ganguly P."/>
            <person name="Vadnala R.N."/>
            <person name="Sun S."/>
            <person name="Siddharthan R."/>
            <person name="Tellgren-Roth C."/>
            <person name="Dawson T.L."/>
            <person name="Heitman J."/>
            <person name="Sanyal K."/>
        </authorList>
    </citation>
    <scope>NUCLEOTIDE SEQUENCE [LARGE SCALE GENOMIC DNA]</scope>
    <source>
        <strain evidence="18">CBS14141</strain>
    </source>
</reference>
<organism evidence="18 19">
    <name type="scientific">Malassezia furfur</name>
    <name type="common">Pityriasis versicolor infection agent</name>
    <name type="synonym">Pityrosporum furfur</name>
    <dbReference type="NCBI Taxonomy" id="55194"/>
    <lineage>
        <taxon>Eukaryota</taxon>
        <taxon>Fungi</taxon>
        <taxon>Dikarya</taxon>
        <taxon>Basidiomycota</taxon>
        <taxon>Ustilaginomycotina</taxon>
        <taxon>Malasseziomycetes</taxon>
        <taxon>Malasseziales</taxon>
        <taxon>Malasseziaceae</taxon>
        <taxon>Malassezia</taxon>
    </lineage>
</organism>
<evidence type="ECO:0000256" key="11">
    <source>
        <dbReference type="ARBA" id="ARBA00030093"/>
    </source>
</evidence>
<evidence type="ECO:0000256" key="10">
    <source>
        <dbReference type="ARBA" id="ARBA00023242"/>
    </source>
</evidence>
<dbReference type="SUPFAM" id="SSF54928">
    <property type="entry name" value="RNA-binding domain, RBD"/>
    <property type="match status" value="1"/>
</dbReference>
<dbReference type="InterPro" id="IPR012677">
    <property type="entry name" value="Nucleotide-bd_a/b_plait_sf"/>
</dbReference>
<dbReference type="PROSITE" id="PS50280">
    <property type="entry name" value="SET"/>
    <property type="match status" value="1"/>
</dbReference>
<dbReference type="SMART" id="SM00317">
    <property type="entry name" value="SET"/>
    <property type="match status" value="1"/>
</dbReference>
<proteinExistence type="predicted"/>
<comment type="catalytic activity">
    <reaction evidence="13">
        <text>N(6)-methyl-L-lysyl(4)-[histone H3] + S-adenosyl-L-methionine = N(6),N(6)-dimethyl-L-lysyl(4)-[histone H3] + S-adenosyl-L-homocysteine + H(+)</text>
        <dbReference type="Rhea" id="RHEA:60268"/>
        <dbReference type="Rhea" id="RHEA-COMP:15540"/>
        <dbReference type="Rhea" id="RHEA-COMP:15543"/>
        <dbReference type="ChEBI" id="CHEBI:15378"/>
        <dbReference type="ChEBI" id="CHEBI:57856"/>
        <dbReference type="ChEBI" id="CHEBI:59789"/>
        <dbReference type="ChEBI" id="CHEBI:61929"/>
        <dbReference type="ChEBI" id="CHEBI:61976"/>
    </reaction>
</comment>
<dbReference type="Proteomes" id="UP000818624">
    <property type="component" value="Chromosome 6"/>
</dbReference>
<dbReference type="Pfam" id="PF00856">
    <property type="entry name" value="SET"/>
    <property type="match status" value="1"/>
</dbReference>
<keyword evidence="6 18" id="KW-0489">Methyltransferase</keyword>
<dbReference type="PROSITE" id="PS50868">
    <property type="entry name" value="POST_SET"/>
    <property type="match status" value="1"/>
</dbReference>
<evidence type="ECO:0000256" key="6">
    <source>
        <dbReference type="ARBA" id="ARBA00022603"/>
    </source>
</evidence>
<dbReference type="InterPro" id="IPR046341">
    <property type="entry name" value="SET_dom_sf"/>
</dbReference>
<dbReference type="Gene3D" id="3.30.70.330">
    <property type="match status" value="1"/>
</dbReference>
<evidence type="ECO:0000256" key="5">
    <source>
        <dbReference type="ARBA" id="ARBA00022454"/>
    </source>
</evidence>
<dbReference type="PANTHER" id="PTHR45814">
    <property type="entry name" value="HISTONE-LYSINE N-METHYLTRANSFERASE SETD1"/>
    <property type="match status" value="1"/>
</dbReference>
<dbReference type="Pfam" id="PF11767">
    <property type="entry name" value="SET_assoc"/>
    <property type="match status" value="1"/>
</dbReference>
<evidence type="ECO:0000256" key="4">
    <source>
        <dbReference type="ARBA" id="ARBA00015839"/>
    </source>
</evidence>
<dbReference type="SMART" id="SM01291">
    <property type="entry name" value="N-SET"/>
    <property type="match status" value="1"/>
</dbReference>
<evidence type="ECO:0000256" key="9">
    <source>
        <dbReference type="ARBA" id="ARBA00022853"/>
    </source>
</evidence>
<keyword evidence="8" id="KW-0949">S-adenosyl-L-methionine</keyword>
<sequence length="744" mass="81080">MPPRRPPGAAPGSGVTPLPPDLSPDDRRRNYQTVADPRLPDGKGKEMARRYETTPRMRAKDPRRPGTRPHTSKRKARKTVERVTYKWDAYSVGTPPARELVLTGLSPRTPLQVVLQQCRVFGAIGASELKVDPQTGESIGIMWVQYAPTTASGAAQDAAEAAQIAQRKLDGQRIGQEVVRVALDRERAYYVRAYRALLGQRYSGARRRVAPRVSDASAPASPAVRGALARDDERIDSPHRATTSSAVYATTRPQLARQAQTTATPIRARLAALGHAYLFLPLPHASLDAAAVRAHFASFAPALVERDHAGWYVGFAEADAAVRCKRVLEPTTLQGYRVRLDVLPAPEARGEAAAPALRPALKAAPAAAPAAEAPRAAPRPAVWTRAALLEEAERQLLAALEQMFVRDVKNRVLAPRLTACLAPEGPGAQFLAAHKTHTAAKPAVAPPPVLDTHLPSFRKRPDVVAAQRAKPARADDAADAARATPLDPVALGVAADGEELYYLQRVLAQGVATDVGAAREDVHASGCARAEGFYRIPAAEKAAHLPDRNRAAEAPAAERPALGSARNNRADSRRLVLDMEQHKRETLTDTDMLKFNQLQTRKKQLRFSKSPIHDWGLYAMELIPAGDMVIEYVGEIVRQQVADHREKLYERAGNFSTYLFRVDDDVVVDATHKGNIARLMNHCCTPNCTAKILTLQGEKRIALFAKTTILPGQELTYDYKFQSSAGDEDAIRCLCGSPQCRGYL</sequence>
<evidence type="ECO:0000259" key="17">
    <source>
        <dbReference type="PROSITE" id="PS50868"/>
    </source>
</evidence>
<dbReference type="Gene3D" id="2.170.270.10">
    <property type="entry name" value="SET domain"/>
    <property type="match status" value="1"/>
</dbReference>
<evidence type="ECO:0000256" key="2">
    <source>
        <dbReference type="ARBA" id="ARBA00004286"/>
    </source>
</evidence>
<dbReference type="GO" id="GO:0140999">
    <property type="term" value="F:histone H3K4 trimethyltransferase activity"/>
    <property type="evidence" value="ECO:0007669"/>
    <property type="project" value="UniProtKB-EC"/>
</dbReference>
<dbReference type="InterPro" id="IPR035979">
    <property type="entry name" value="RBD_domain_sf"/>
</dbReference>
<keyword evidence="7 18" id="KW-0808">Transferase</keyword>
<dbReference type="EMBL" id="CP046239">
    <property type="protein sequence ID" value="WFD49626.1"/>
    <property type="molecule type" value="Genomic_DNA"/>
</dbReference>
<feature type="domain" description="Post-SET" evidence="17">
    <location>
        <begin position="729"/>
        <end position="744"/>
    </location>
</feature>
<evidence type="ECO:0000256" key="8">
    <source>
        <dbReference type="ARBA" id="ARBA00022691"/>
    </source>
</evidence>
<evidence type="ECO:0000259" key="16">
    <source>
        <dbReference type="PROSITE" id="PS50280"/>
    </source>
</evidence>
<evidence type="ECO:0000256" key="7">
    <source>
        <dbReference type="ARBA" id="ARBA00022679"/>
    </source>
</evidence>
<feature type="compositionally biased region" description="Low complexity" evidence="15">
    <location>
        <begin position="552"/>
        <end position="561"/>
    </location>
</feature>